<accession>A0ABQ9QWW7</accession>
<dbReference type="Proteomes" id="UP001227543">
    <property type="component" value="Unassembled WGS sequence"/>
</dbReference>
<evidence type="ECO:0000313" key="2">
    <source>
        <dbReference type="Proteomes" id="UP001227543"/>
    </source>
</evidence>
<comment type="caution">
    <text evidence="1">The sequence shown here is derived from an EMBL/GenBank/DDBJ whole genome shotgun (WGS) entry which is preliminary data.</text>
</comment>
<reference evidence="1 2" key="1">
    <citation type="submission" date="2016-10" db="EMBL/GenBank/DDBJ databases">
        <title>The genome sequence of Colletotrichum fioriniae PJ7.</title>
        <authorList>
            <person name="Baroncelli R."/>
        </authorList>
    </citation>
    <scope>NUCLEOTIDE SEQUENCE [LARGE SCALE GENOMIC DNA]</scope>
    <source>
        <strain evidence="1 2">Tom-12</strain>
    </source>
</reference>
<dbReference type="RefSeq" id="XP_060377648.1">
    <property type="nucleotide sequence ID" value="XM_060527744.1"/>
</dbReference>
<protein>
    <submittedName>
        <fullName evidence="1">Uncharacterized protein</fullName>
    </submittedName>
</protein>
<dbReference type="GeneID" id="85411982"/>
<gene>
    <name evidence="1" type="ORF">CTAM01_11735</name>
</gene>
<keyword evidence="2" id="KW-1185">Reference proteome</keyword>
<name>A0ABQ9QWW7_9PEZI</name>
<evidence type="ECO:0000313" key="1">
    <source>
        <dbReference type="EMBL" id="KAK1487702.1"/>
    </source>
</evidence>
<proteinExistence type="predicted"/>
<sequence length="184" mass="20289">MNASETCCSTNCQSPGTMPSSTKEYFWTCCLVVTRRLRGGGKSPAEVVRHVSNDDVLRFLVPDCRYVGAGRANKSEHHPGGRREAQDVQDVSKQLTRRTQCVRFSGLAQSRRGGFGHTHIPRCSMLCTQQAGAGRGCKSIGLKDAEALSTVERRRCTNSMECWIVAENDLLHLRRFSLDQPGGS</sequence>
<organism evidence="1 2">
    <name type="scientific">Colletotrichum tamarilloi</name>
    <dbReference type="NCBI Taxonomy" id="1209934"/>
    <lineage>
        <taxon>Eukaryota</taxon>
        <taxon>Fungi</taxon>
        <taxon>Dikarya</taxon>
        <taxon>Ascomycota</taxon>
        <taxon>Pezizomycotina</taxon>
        <taxon>Sordariomycetes</taxon>
        <taxon>Hypocreomycetidae</taxon>
        <taxon>Glomerellales</taxon>
        <taxon>Glomerellaceae</taxon>
        <taxon>Colletotrichum</taxon>
        <taxon>Colletotrichum acutatum species complex</taxon>
    </lineage>
</organism>
<dbReference type="EMBL" id="MLFU01000065">
    <property type="protein sequence ID" value="KAK1487702.1"/>
    <property type="molecule type" value="Genomic_DNA"/>
</dbReference>